<dbReference type="OMA" id="AIYHYEL"/>
<feature type="compositionally biased region" description="Low complexity" evidence="1">
    <location>
        <begin position="202"/>
        <end position="231"/>
    </location>
</feature>
<proteinExistence type="predicted"/>
<accession>A0A8S1WBJ0</accession>
<feature type="region of interest" description="Disordered" evidence="1">
    <location>
        <begin position="186"/>
        <end position="231"/>
    </location>
</feature>
<organism evidence="2 3">
    <name type="scientific">Paramecium octaurelia</name>
    <dbReference type="NCBI Taxonomy" id="43137"/>
    <lineage>
        <taxon>Eukaryota</taxon>
        <taxon>Sar</taxon>
        <taxon>Alveolata</taxon>
        <taxon>Ciliophora</taxon>
        <taxon>Intramacronucleata</taxon>
        <taxon>Oligohymenophorea</taxon>
        <taxon>Peniculida</taxon>
        <taxon>Parameciidae</taxon>
        <taxon>Paramecium</taxon>
    </lineage>
</organism>
<protein>
    <submittedName>
        <fullName evidence="2">Uncharacterized protein</fullName>
    </submittedName>
</protein>
<name>A0A8S1WBJ0_PAROT</name>
<reference evidence="2" key="1">
    <citation type="submission" date="2021-01" db="EMBL/GenBank/DDBJ databases">
        <authorList>
            <consortium name="Genoscope - CEA"/>
            <person name="William W."/>
        </authorList>
    </citation>
    <scope>NUCLEOTIDE SEQUENCE</scope>
</reference>
<sequence>MVIPTQIDIETLPDHDPERFKNFYEIEIDGQPAFQLQDGTTFLLDFNNGWVDEKNCYYNSLAEPLGWFVKFSDGQTFFYNFDGFFVPYKRDPSKLPKHKQKVSLTQLDKDYNFLDQDGCYYDKSGEPLGWKLQCEDGELYFFDLNGDYIHIDDQVNDLNDLNDLIQFDLGDFKYDFKQNVQYIKESQKPYPKEEPKQINKTQPQILQQKQIPKQQQKPKLPQKPQINQQNQQAQINQKAQMNQKAQINQKAIYHYELPDATEETKKLFLNLIKSKLENPEFTKNECLYTVKAEQGNKQLEQDLQLENGKCVKFKK</sequence>
<evidence type="ECO:0000256" key="1">
    <source>
        <dbReference type="SAM" id="MobiDB-lite"/>
    </source>
</evidence>
<dbReference type="Proteomes" id="UP000683925">
    <property type="component" value="Unassembled WGS sequence"/>
</dbReference>
<dbReference type="AlphaFoldDB" id="A0A8S1WBJ0"/>
<feature type="compositionally biased region" description="Basic and acidic residues" evidence="1">
    <location>
        <begin position="186"/>
        <end position="197"/>
    </location>
</feature>
<comment type="caution">
    <text evidence="2">The sequence shown here is derived from an EMBL/GenBank/DDBJ whole genome shotgun (WGS) entry which is preliminary data.</text>
</comment>
<keyword evidence="3" id="KW-1185">Reference proteome</keyword>
<evidence type="ECO:0000313" key="2">
    <source>
        <dbReference type="EMBL" id="CAD8187608.1"/>
    </source>
</evidence>
<evidence type="ECO:0000313" key="3">
    <source>
        <dbReference type="Proteomes" id="UP000683925"/>
    </source>
</evidence>
<gene>
    <name evidence="2" type="ORF">POCTA_138.1.T0900178</name>
</gene>
<dbReference type="EMBL" id="CAJJDP010000089">
    <property type="protein sequence ID" value="CAD8187608.1"/>
    <property type="molecule type" value="Genomic_DNA"/>
</dbReference>
<dbReference type="OrthoDB" id="309833at2759"/>